<dbReference type="EMBL" id="SJZJ01000012">
    <property type="protein sequence ID" value="TCJ28092.1"/>
    <property type="molecule type" value="Genomic_DNA"/>
</dbReference>
<proteinExistence type="predicted"/>
<dbReference type="AlphaFoldDB" id="A0A4V6NBD0"/>
<comment type="caution">
    <text evidence="3">The sequence shown here is derived from an EMBL/GenBank/DDBJ whole genome shotgun (WGS) entry which is preliminary data.</text>
</comment>
<feature type="signal peptide" evidence="2">
    <location>
        <begin position="1"/>
        <end position="40"/>
    </location>
</feature>
<dbReference type="OrthoDB" id="5035198at2"/>
<evidence type="ECO:0000256" key="1">
    <source>
        <dbReference type="SAM" id="MobiDB-lite"/>
    </source>
</evidence>
<accession>A0A4V6NBD0</accession>
<feature type="region of interest" description="Disordered" evidence="1">
    <location>
        <begin position="1049"/>
        <end position="1069"/>
    </location>
</feature>
<protein>
    <submittedName>
        <fullName evidence="3">Choice-of-anchor G family protein</fullName>
    </submittedName>
</protein>
<evidence type="ECO:0000256" key="2">
    <source>
        <dbReference type="SAM" id="SignalP"/>
    </source>
</evidence>
<dbReference type="Proteomes" id="UP000295453">
    <property type="component" value="Unassembled WGS sequence"/>
</dbReference>
<dbReference type="NCBIfam" id="NF033766">
    <property type="entry name" value="choice_anch_G"/>
    <property type="match status" value="2"/>
</dbReference>
<feature type="non-terminal residue" evidence="3">
    <location>
        <position position="1112"/>
    </location>
</feature>
<name>A0A4V6NBD0_9ACTN</name>
<organism evidence="3 4">
    <name type="scientific">Nocardioides jejuensis</name>
    <dbReference type="NCBI Taxonomy" id="2502782"/>
    <lineage>
        <taxon>Bacteria</taxon>
        <taxon>Bacillati</taxon>
        <taxon>Actinomycetota</taxon>
        <taxon>Actinomycetes</taxon>
        <taxon>Propionibacteriales</taxon>
        <taxon>Nocardioidaceae</taxon>
        <taxon>Nocardioides</taxon>
    </lineage>
</organism>
<evidence type="ECO:0000313" key="3">
    <source>
        <dbReference type="EMBL" id="TCJ28092.1"/>
    </source>
</evidence>
<dbReference type="RefSeq" id="WP_131583275.1">
    <property type="nucleotide sequence ID" value="NZ_SJZJ01000012.1"/>
</dbReference>
<sequence length="1112" mass="114132">MFDLSATARRSTSATFWRKGLAVTAAATLAIAVPALPAGAAGGSNEPGSASASVLEGYLGTVPVAGMAWSEASPSTNPGPNRSQLNASAAGAFVKIAGVDVPLSDIIDFGQAGALYSESTATSPWDNHAISGALSSDGSITLDRTNGGFSPVTVDLLSVLRKAGVAGLTNSLVNKADLRLGIGGAELTARNGDYLDPDGVGGPGRYRVGQADLDLGSPAIKGAAAQLYDAAGRMQTSVEDKVNSLIDRAAVARTFPDGTTVDAKAHADLQDKILKAILAQPITTRNHIITVDFATGVMTVHLDQALHGEETVDGPLLPPQDVRPGDPTGLNNQKPNTEIVDDEIYPMVAESIHDLMDEVYTIAAGVVVGSLDSVTVDWTATNAPDATNSATTTWSTSLRGTTTKAPACTSTGPDGPALCDGQTGVVKATTWADPLAPAYDYWTADSAGQLFRLAVDDIKTGLITIPVRNALAPFFDVLAKVVSLQVNHQESDACHLPDGSTGVSRLRISALSLAILRSQHVATINLGNAGSKVDACTPEASANIVEIASGPRSLADAGYSEATSPGNPGPNRGGANVGVLGNRTVNLGGADVPLNQFIDFGQLATLLSESTATTPEDARAVTGLAGADGAVSLDNVNGSTSNPASIDLLSIVRKAGISGLTDQAVDQLLLKVGVSGSELQAVKGKILDPDGVGGLGRYRVGQADLFLHSPLVQGAAPTIYDGAGQIDRAVEKTLNPLLSLTNLTNALPGGTKVTARVRSNMQDQIFKAIVAQPLTTKNHVLTVDFSTGKVTVHLDQALHGEETVDGPLLAPEVNRPGDPTGLNAQKPNTELVDDEIYPMIAETVHDLMEEVYTVVMKAVDGALASVTVDLTATLNPLSGQSATAKWSVNLMGQPTAPTCTGVGTTSGLLCTTLAAAIVVANPIVTKLVAPLRDFVLSDAGHQVFALAVDDIKTGLITIPVRNALAPFFDVLAKVVSLQVNHQESDACHLPDGSTGVSRLRISALSLAILRSQHVATINLGNAGSKVDACTPEASANIVEIASGPRSLADAGYSEATSPGNPGPNRGGANVGVLGNRTVNLGGADVPLNQFIDFGQLATLLSESTATTPEDAR</sequence>
<dbReference type="InterPro" id="IPR047900">
    <property type="entry name" value="Choice_anch_G"/>
</dbReference>
<gene>
    <name evidence="3" type="ORF">EPD65_08900</name>
</gene>
<evidence type="ECO:0000313" key="4">
    <source>
        <dbReference type="Proteomes" id="UP000295453"/>
    </source>
</evidence>
<feature type="region of interest" description="Disordered" evidence="1">
    <location>
        <begin position="310"/>
        <end position="335"/>
    </location>
</feature>
<reference evidence="3 4" key="1">
    <citation type="submission" date="2019-03" db="EMBL/GenBank/DDBJ databases">
        <authorList>
            <person name="Kim M.K.M."/>
        </authorList>
    </citation>
    <scope>NUCLEOTIDE SEQUENCE [LARGE SCALE GENOMIC DNA]</scope>
    <source>
        <strain evidence="3 4">18JY15-6</strain>
    </source>
</reference>
<keyword evidence="2" id="KW-0732">Signal</keyword>
<keyword evidence="4" id="KW-1185">Reference proteome</keyword>
<feature type="chain" id="PRO_5020230474" evidence="2">
    <location>
        <begin position="41"/>
        <end position="1112"/>
    </location>
</feature>